<comment type="caution">
    <text evidence="3">The sequence shown here is derived from an EMBL/GenBank/DDBJ whole genome shotgun (WGS) entry which is preliminary data.</text>
</comment>
<dbReference type="Proteomes" id="UP000708148">
    <property type="component" value="Unassembled WGS sequence"/>
</dbReference>
<feature type="compositionally biased region" description="Basic and acidic residues" evidence="1">
    <location>
        <begin position="969"/>
        <end position="1013"/>
    </location>
</feature>
<feature type="region of interest" description="Disordered" evidence="1">
    <location>
        <begin position="219"/>
        <end position="255"/>
    </location>
</feature>
<gene>
    <name evidence="3" type="ORF">OSTQU699_LOCUS10356</name>
</gene>
<feature type="chain" id="PRO_5035887188" evidence="2">
    <location>
        <begin position="24"/>
        <end position="1026"/>
    </location>
</feature>
<feature type="compositionally biased region" description="Basic and acidic residues" evidence="1">
    <location>
        <begin position="712"/>
        <end position="764"/>
    </location>
</feature>
<keyword evidence="2" id="KW-0732">Signal</keyword>
<feature type="region of interest" description="Disordered" evidence="1">
    <location>
        <begin position="951"/>
        <end position="1026"/>
    </location>
</feature>
<feature type="compositionally biased region" description="Basic residues" evidence="1">
    <location>
        <begin position="242"/>
        <end position="254"/>
    </location>
</feature>
<dbReference type="PANTHER" id="PTHR34403:SF14">
    <property type="entry name" value="OS05G0225800 PROTEIN"/>
    <property type="match status" value="1"/>
</dbReference>
<organism evidence="3 4">
    <name type="scientific">Ostreobium quekettii</name>
    <dbReference type="NCBI Taxonomy" id="121088"/>
    <lineage>
        <taxon>Eukaryota</taxon>
        <taxon>Viridiplantae</taxon>
        <taxon>Chlorophyta</taxon>
        <taxon>core chlorophytes</taxon>
        <taxon>Ulvophyceae</taxon>
        <taxon>TCBD clade</taxon>
        <taxon>Bryopsidales</taxon>
        <taxon>Ostreobineae</taxon>
        <taxon>Ostreobiaceae</taxon>
        <taxon>Ostreobium</taxon>
    </lineage>
</organism>
<feature type="region of interest" description="Disordered" evidence="1">
    <location>
        <begin position="443"/>
        <end position="497"/>
    </location>
</feature>
<feature type="signal peptide" evidence="2">
    <location>
        <begin position="1"/>
        <end position="23"/>
    </location>
</feature>
<accession>A0A8S1JD98</accession>
<evidence type="ECO:0000313" key="4">
    <source>
        <dbReference type="Proteomes" id="UP000708148"/>
    </source>
</evidence>
<feature type="region of interest" description="Disordered" evidence="1">
    <location>
        <begin position="676"/>
        <end position="771"/>
    </location>
</feature>
<evidence type="ECO:0000256" key="1">
    <source>
        <dbReference type="SAM" id="MobiDB-lite"/>
    </source>
</evidence>
<proteinExistence type="predicted"/>
<evidence type="ECO:0000256" key="2">
    <source>
        <dbReference type="SAM" id="SignalP"/>
    </source>
</evidence>
<sequence>MAVRGRDLIALLALLQLAAGAVAQQEGPPIPQLNNKEDFVLWLQSLGEDGRLEAFRAAGPGDIPTGPYEGAMLSTHPEVSDSRVSHGNSGAMRFIFEVYPSWTGKTFYGNQSVINVRSESDLSPADRIGNLSIATGYTDEKQSWIVTYPDGSPFDIIVEELRSVRPGFIMGRGYLVPAESGDSVFFECALAATEAVVRALDDPNNQVETLQAKLVDFAAQQEQDTSTGSSPPQSPSNDGQPKKKPGRAHQKRHVATPDFRGVADYKAWLSTLTKGERAHKFKTAEPGPMPEGLYFGFVVDGYKSFQDTGISVGHQVTMHFFLDRWIGKYFGGDGSFEDVIHDGTGFVPDHLKGSIDLRMGTLDGKESWHTAFANGTAFDLFVDEFREIQPGFLYGQTFVREQKHTAQPFFEFGLVRIDPSLVEGSDFVDVLLKTSTEAAESKVATVQIPQSNIPDSEPKVQGGEPGASEPVKQDDGSAGGLDISMPSLDEEGGGQAVPEFSDTAEFEKFLLKLSPAKKDKLFSSLAPGQQPKGVHTAFILLGGPDMSDFNMSFQDQALAGVLTSQWIGKVFNEADGVRNVLRNEDTFKAEDLSGTVSLVPGLVDANDSWVVRYPSESMSSFVVDELREVRPGFLFGRTFLSEASAGDRPLFEYALSNLADGVPEGQTASNFVKSAIGDTSGDKFQAEPEPVSESESKSESEPAVESEAQAEAEPKGESEGKGDGEPYVESEGKAEAEPKAESEGKAEAEPEVEAEPKAEAEPKPEGSGLKVPKVFKDASSFQIWLASMDEDGRHTAFESATAGSAPKGVYTAFILLGGPDVSAFNMSFQDQALAGVLTSQWIGKVFNEADGVRNVLRNEDTFKPEDLSGTVSLAPGLVDANDSWVVRYPSESMSSFVVDELREVRPGFLFGRTFLSEASAGDRPLFEYVLSKLADGVPEGQTASNFVKSAIGDTSGDKFQAEPEPVSESEPKSESEPTAEPEAKAEAEPKGESEGKSESEKENKSGYETKAEAEPQPEAESEGKAG</sequence>
<keyword evidence="4" id="KW-1185">Reference proteome</keyword>
<dbReference type="EMBL" id="CAJHUC010002998">
    <property type="protein sequence ID" value="CAD7705001.1"/>
    <property type="molecule type" value="Genomic_DNA"/>
</dbReference>
<dbReference type="PANTHER" id="PTHR34403">
    <property type="entry name" value="TOL-PAL SYSTEM PROTEIN TOLA"/>
    <property type="match status" value="1"/>
</dbReference>
<protein>
    <submittedName>
        <fullName evidence="3">Uncharacterized protein</fullName>
    </submittedName>
</protein>
<dbReference type="AlphaFoldDB" id="A0A8S1JD98"/>
<evidence type="ECO:0000313" key="3">
    <source>
        <dbReference type="EMBL" id="CAD7705001.1"/>
    </source>
</evidence>
<name>A0A8S1JD98_9CHLO</name>
<reference evidence="3" key="1">
    <citation type="submission" date="2020-12" db="EMBL/GenBank/DDBJ databases">
        <authorList>
            <person name="Iha C."/>
        </authorList>
    </citation>
    <scope>NUCLEOTIDE SEQUENCE</scope>
</reference>
<dbReference type="InterPro" id="IPR050972">
    <property type="entry name" value="SDr-like"/>
</dbReference>